<evidence type="ECO:0000313" key="2">
    <source>
        <dbReference type="Proteomes" id="UP001595896"/>
    </source>
</evidence>
<name>A0ABV9NT02_9BACI</name>
<dbReference type="RefSeq" id="WP_377909179.1">
    <property type="nucleotide sequence ID" value="NZ_JBHSGK010000007.1"/>
</dbReference>
<accession>A0ABV9NT02</accession>
<feature type="non-terminal residue" evidence="1">
    <location>
        <position position="1"/>
    </location>
</feature>
<sequence length="78" mass="9137">PEGVSRNQTLVPGRHPLFLRSSIFPNALLLPPETEPSIIYLFPDKLVEKKIDQSGRQQYTKEKYGRPIWSREEKQRCE</sequence>
<organism evidence="1 2">
    <name type="scientific">Bacillus daqingensis</name>
    <dbReference type="NCBI Taxonomy" id="872396"/>
    <lineage>
        <taxon>Bacteria</taxon>
        <taxon>Bacillati</taxon>
        <taxon>Bacillota</taxon>
        <taxon>Bacilli</taxon>
        <taxon>Bacillales</taxon>
        <taxon>Bacillaceae</taxon>
        <taxon>Bacillus</taxon>
    </lineage>
</organism>
<keyword evidence="2" id="KW-1185">Reference proteome</keyword>
<proteinExistence type="predicted"/>
<comment type="caution">
    <text evidence="1">The sequence shown here is derived from an EMBL/GenBank/DDBJ whole genome shotgun (WGS) entry which is preliminary data.</text>
</comment>
<dbReference type="EMBL" id="JBHSGK010000007">
    <property type="protein sequence ID" value="MFC4736538.1"/>
    <property type="molecule type" value="Genomic_DNA"/>
</dbReference>
<protein>
    <submittedName>
        <fullName evidence="1">Uncharacterized protein</fullName>
    </submittedName>
</protein>
<gene>
    <name evidence="1" type="ORF">ACFO4L_08100</name>
</gene>
<dbReference type="Proteomes" id="UP001595896">
    <property type="component" value="Unassembled WGS sequence"/>
</dbReference>
<reference evidence="2" key="1">
    <citation type="journal article" date="2019" name="Int. J. Syst. Evol. Microbiol.">
        <title>The Global Catalogue of Microorganisms (GCM) 10K type strain sequencing project: providing services to taxonomists for standard genome sequencing and annotation.</title>
        <authorList>
            <consortium name="The Broad Institute Genomics Platform"/>
            <consortium name="The Broad Institute Genome Sequencing Center for Infectious Disease"/>
            <person name="Wu L."/>
            <person name="Ma J."/>
        </authorList>
    </citation>
    <scope>NUCLEOTIDE SEQUENCE [LARGE SCALE GENOMIC DNA]</scope>
    <source>
        <strain evidence="2">JCM 12165</strain>
    </source>
</reference>
<evidence type="ECO:0000313" key="1">
    <source>
        <dbReference type="EMBL" id="MFC4736538.1"/>
    </source>
</evidence>